<dbReference type="PROSITE" id="PS51391">
    <property type="entry name" value="CID"/>
    <property type="match status" value="1"/>
</dbReference>
<dbReference type="InterPro" id="IPR008942">
    <property type="entry name" value="ENTH_VHS"/>
</dbReference>
<feature type="compositionally biased region" description="Polar residues" evidence="1">
    <location>
        <begin position="436"/>
        <end position="452"/>
    </location>
</feature>
<evidence type="ECO:0000256" key="1">
    <source>
        <dbReference type="SAM" id="MobiDB-lite"/>
    </source>
</evidence>
<gene>
    <name evidence="3" type="ORF">HYPSUDRAFT_178187</name>
</gene>
<feature type="compositionally biased region" description="Basic and acidic residues" evidence="1">
    <location>
        <begin position="395"/>
        <end position="408"/>
    </location>
</feature>
<feature type="compositionally biased region" description="Basic and acidic residues" evidence="1">
    <location>
        <begin position="301"/>
        <end position="318"/>
    </location>
</feature>
<name>A0A0D2MVN5_HYPSF</name>
<reference evidence="4" key="1">
    <citation type="submission" date="2014-04" db="EMBL/GenBank/DDBJ databases">
        <title>Evolutionary Origins and Diversification of the Mycorrhizal Mutualists.</title>
        <authorList>
            <consortium name="DOE Joint Genome Institute"/>
            <consortium name="Mycorrhizal Genomics Consortium"/>
            <person name="Kohler A."/>
            <person name="Kuo A."/>
            <person name="Nagy L.G."/>
            <person name="Floudas D."/>
            <person name="Copeland A."/>
            <person name="Barry K.W."/>
            <person name="Cichocki N."/>
            <person name="Veneault-Fourrey C."/>
            <person name="LaButti K."/>
            <person name="Lindquist E.A."/>
            <person name="Lipzen A."/>
            <person name="Lundell T."/>
            <person name="Morin E."/>
            <person name="Murat C."/>
            <person name="Riley R."/>
            <person name="Ohm R."/>
            <person name="Sun H."/>
            <person name="Tunlid A."/>
            <person name="Henrissat B."/>
            <person name="Grigoriev I.V."/>
            <person name="Hibbett D.S."/>
            <person name="Martin F."/>
        </authorList>
    </citation>
    <scope>NUCLEOTIDE SEQUENCE [LARGE SCALE GENOMIC DNA]</scope>
    <source>
        <strain evidence="4">FD-334 SS-4</strain>
    </source>
</reference>
<evidence type="ECO:0000259" key="2">
    <source>
        <dbReference type="PROSITE" id="PS51391"/>
    </source>
</evidence>
<feature type="region of interest" description="Disordered" evidence="1">
    <location>
        <begin position="530"/>
        <end position="584"/>
    </location>
</feature>
<keyword evidence="4" id="KW-1185">Reference proteome</keyword>
<dbReference type="Pfam" id="PF04818">
    <property type="entry name" value="CID"/>
    <property type="match status" value="1"/>
</dbReference>
<sequence>MSVSDFESVLREVVNGKRLSASKMMNLTDIAMKNMENDTKLVSILYRTHKSLPNTAAKIYSLYVFDALSRAAKHHATKHNLSGDAFSNPGNAATFLLKVGGVVEGLFQDLVTGGTPESKEKTKKILDIWIKGSTFPPTILVPLADILSGNKKEPDAPVSVVPVTEPQPTPTVDPRMAHTIHTPVSAPITPSVVVVDQHATLLALLTQAAASTTVPTHAPINTIISPPPLDAAQLAVIQQLAHTAASVPSVPQFLPPPDLVNVQKFPSSSGVNGSSHSLPSYRNEPRNAVNSEHSPIGYRSPESEARPDSHFDERDNMRGRYKPGLRNRGRGERSGRNWDPRDRDYYKTGRDQSPSTRAGRGDRSRSRSPGPSSRYSARRNSRYSSPPRKAPGNEPGKDEFGRDIRPEIPHSPAANHRSPSPTLKAPSEQSKDSRSPLASTTDHNSTPESNSVSTFVPVIANISSTKPSAASLVTNTNDPGMESFDSSTFDFTSPTEWEALGKMWQVTNGYLPSTEELMHFMMTSGTAQATSNSGIATQDSQMNAPTAGRGYPRSGGRGRGGFTGGRGGAYGMPSDGSSNYTDHQRSTDAIVLQELAQDDEKYASFSGGQVWNQKIEHEESTSNAGGRMQRVGDKWVFVRGTAMMDVS</sequence>
<dbReference type="OrthoDB" id="79367at2759"/>
<proteinExistence type="predicted"/>
<dbReference type="SMART" id="SM00582">
    <property type="entry name" value="RPR"/>
    <property type="match status" value="1"/>
</dbReference>
<feature type="compositionally biased region" description="Gly residues" evidence="1">
    <location>
        <begin position="553"/>
        <end position="570"/>
    </location>
</feature>
<evidence type="ECO:0000313" key="3">
    <source>
        <dbReference type="EMBL" id="KJA28043.1"/>
    </source>
</evidence>
<dbReference type="EMBL" id="KN817522">
    <property type="protein sequence ID" value="KJA28043.1"/>
    <property type="molecule type" value="Genomic_DNA"/>
</dbReference>
<feature type="compositionally biased region" description="Basic and acidic residues" evidence="1">
    <location>
        <begin position="329"/>
        <end position="350"/>
    </location>
</feature>
<dbReference type="Proteomes" id="UP000054270">
    <property type="component" value="Unassembled WGS sequence"/>
</dbReference>
<dbReference type="InterPro" id="IPR006569">
    <property type="entry name" value="CID_dom"/>
</dbReference>
<evidence type="ECO:0000313" key="4">
    <source>
        <dbReference type="Proteomes" id="UP000054270"/>
    </source>
</evidence>
<dbReference type="Gene3D" id="1.25.40.90">
    <property type="match status" value="1"/>
</dbReference>
<feature type="compositionally biased region" description="Polar residues" evidence="1">
    <location>
        <begin position="530"/>
        <end position="544"/>
    </location>
</feature>
<protein>
    <recommendedName>
        <fullName evidence="2">CID domain-containing protein</fullName>
    </recommendedName>
</protein>
<dbReference type="OMA" id="EAWQNST"/>
<feature type="region of interest" description="Disordered" evidence="1">
    <location>
        <begin position="154"/>
        <end position="175"/>
    </location>
</feature>
<dbReference type="STRING" id="945553.A0A0D2MVN5"/>
<feature type="domain" description="CID" evidence="2">
    <location>
        <begin position="1"/>
        <end position="151"/>
    </location>
</feature>
<feature type="compositionally biased region" description="Low complexity" evidence="1">
    <location>
        <begin position="266"/>
        <end position="280"/>
    </location>
</feature>
<feature type="region of interest" description="Disordered" evidence="1">
    <location>
        <begin position="264"/>
        <end position="452"/>
    </location>
</feature>
<dbReference type="AlphaFoldDB" id="A0A0D2MVN5"/>
<organism evidence="3 4">
    <name type="scientific">Hypholoma sublateritium (strain FD-334 SS-4)</name>
    <dbReference type="NCBI Taxonomy" id="945553"/>
    <lineage>
        <taxon>Eukaryota</taxon>
        <taxon>Fungi</taxon>
        <taxon>Dikarya</taxon>
        <taxon>Basidiomycota</taxon>
        <taxon>Agaricomycotina</taxon>
        <taxon>Agaricomycetes</taxon>
        <taxon>Agaricomycetidae</taxon>
        <taxon>Agaricales</taxon>
        <taxon>Agaricineae</taxon>
        <taxon>Strophariaceae</taxon>
        <taxon>Hypholoma</taxon>
    </lineage>
</organism>
<feature type="compositionally biased region" description="Basic residues" evidence="1">
    <location>
        <begin position="319"/>
        <end position="328"/>
    </location>
</feature>
<dbReference type="SUPFAM" id="SSF48464">
    <property type="entry name" value="ENTH/VHS domain"/>
    <property type="match status" value="1"/>
</dbReference>
<accession>A0A0D2MVN5</accession>